<dbReference type="Proteomes" id="UP000190774">
    <property type="component" value="Unassembled WGS sequence"/>
</dbReference>
<proteinExistence type="inferred from homology"/>
<dbReference type="EMBL" id="FUYE01000015">
    <property type="protein sequence ID" value="SKB03449.1"/>
    <property type="molecule type" value="Genomic_DNA"/>
</dbReference>
<keyword evidence="8 9" id="KW-0472">Membrane</keyword>
<keyword evidence="5 9" id="KW-0653">Protein transport</keyword>
<sequence length="87" mass="9457">MNTPVILAGLGPLGTPELIIIAILVLVLFGAKKLPTFARSLGKSMGEFKKARDEFERELTTAQDEAQRPTIPAPVEKRQPVNSSQDV</sequence>
<dbReference type="GO" id="GO:0043953">
    <property type="term" value="P:protein transport by the Tat complex"/>
    <property type="evidence" value="ECO:0007669"/>
    <property type="project" value="UniProtKB-UniRule"/>
</dbReference>
<keyword evidence="3 9" id="KW-1003">Cell membrane</keyword>
<name>A0A1T4YNT7_9BACT</name>
<dbReference type="GO" id="GO:0008320">
    <property type="term" value="F:protein transmembrane transporter activity"/>
    <property type="evidence" value="ECO:0007669"/>
    <property type="project" value="UniProtKB-UniRule"/>
</dbReference>
<evidence type="ECO:0000256" key="10">
    <source>
        <dbReference type="SAM" id="MobiDB-lite"/>
    </source>
</evidence>
<dbReference type="HAMAP" id="MF_00236">
    <property type="entry name" value="TatA_E"/>
    <property type="match status" value="1"/>
</dbReference>
<evidence type="ECO:0000256" key="6">
    <source>
        <dbReference type="ARBA" id="ARBA00022989"/>
    </source>
</evidence>
<keyword evidence="4 9" id="KW-0812">Transmembrane</keyword>
<evidence type="ECO:0000256" key="4">
    <source>
        <dbReference type="ARBA" id="ARBA00022692"/>
    </source>
</evidence>
<keyword evidence="6 9" id="KW-1133">Transmembrane helix</keyword>
<dbReference type="InterPro" id="IPR006312">
    <property type="entry name" value="TatA/E"/>
</dbReference>
<dbReference type="InterPro" id="IPR003369">
    <property type="entry name" value="TatA/B/E"/>
</dbReference>
<dbReference type="GO" id="GO:0033281">
    <property type="term" value="C:TAT protein transport complex"/>
    <property type="evidence" value="ECO:0007669"/>
    <property type="project" value="UniProtKB-UniRule"/>
</dbReference>
<dbReference type="PANTHER" id="PTHR42982">
    <property type="entry name" value="SEC-INDEPENDENT PROTEIN TRANSLOCASE PROTEIN TATA"/>
    <property type="match status" value="1"/>
</dbReference>
<evidence type="ECO:0000256" key="1">
    <source>
        <dbReference type="ARBA" id="ARBA00004162"/>
    </source>
</evidence>
<dbReference type="Gene3D" id="1.20.5.3310">
    <property type="match status" value="1"/>
</dbReference>
<organism evidence="11 12">
    <name type="scientific">Prosthecobacter debontii</name>
    <dbReference type="NCBI Taxonomy" id="48467"/>
    <lineage>
        <taxon>Bacteria</taxon>
        <taxon>Pseudomonadati</taxon>
        <taxon>Verrucomicrobiota</taxon>
        <taxon>Verrucomicrobiia</taxon>
        <taxon>Verrucomicrobiales</taxon>
        <taxon>Verrucomicrobiaceae</taxon>
        <taxon>Prosthecobacter</taxon>
    </lineage>
</organism>
<dbReference type="RefSeq" id="WP_078815093.1">
    <property type="nucleotide sequence ID" value="NZ_FUYE01000015.1"/>
</dbReference>
<gene>
    <name evidence="9" type="primary">tatA</name>
    <name evidence="11" type="ORF">SAMN02745166_03811</name>
</gene>
<dbReference type="Pfam" id="PF02416">
    <property type="entry name" value="TatA_B_E"/>
    <property type="match status" value="1"/>
</dbReference>
<evidence type="ECO:0000256" key="3">
    <source>
        <dbReference type="ARBA" id="ARBA00022475"/>
    </source>
</evidence>
<protein>
    <recommendedName>
        <fullName evidence="9">Sec-independent protein translocase protein TatA</fullName>
    </recommendedName>
</protein>
<accession>A0A1T4YNT7</accession>
<dbReference type="NCBIfam" id="TIGR01411">
    <property type="entry name" value="tatAE"/>
    <property type="match status" value="1"/>
</dbReference>
<evidence type="ECO:0000256" key="8">
    <source>
        <dbReference type="ARBA" id="ARBA00023136"/>
    </source>
</evidence>
<dbReference type="STRING" id="48467.SAMN02745166_03811"/>
<evidence type="ECO:0000313" key="12">
    <source>
        <dbReference type="Proteomes" id="UP000190774"/>
    </source>
</evidence>
<evidence type="ECO:0000256" key="5">
    <source>
        <dbReference type="ARBA" id="ARBA00022927"/>
    </source>
</evidence>
<evidence type="ECO:0000256" key="2">
    <source>
        <dbReference type="ARBA" id="ARBA00022448"/>
    </source>
</evidence>
<keyword evidence="12" id="KW-1185">Reference proteome</keyword>
<evidence type="ECO:0000256" key="7">
    <source>
        <dbReference type="ARBA" id="ARBA00023010"/>
    </source>
</evidence>
<dbReference type="PANTHER" id="PTHR42982:SF1">
    <property type="entry name" value="SEC-INDEPENDENT PROTEIN TRANSLOCASE PROTEIN TATA"/>
    <property type="match status" value="1"/>
</dbReference>
<reference evidence="12" key="1">
    <citation type="submission" date="2017-02" db="EMBL/GenBank/DDBJ databases">
        <authorList>
            <person name="Varghese N."/>
            <person name="Submissions S."/>
        </authorList>
    </citation>
    <scope>NUCLEOTIDE SEQUENCE [LARGE SCALE GENOMIC DNA]</scope>
    <source>
        <strain evidence="12">ATCC 700200</strain>
    </source>
</reference>
<evidence type="ECO:0000256" key="9">
    <source>
        <dbReference type="HAMAP-Rule" id="MF_00236"/>
    </source>
</evidence>
<comment type="function">
    <text evidence="9">Part of the twin-arginine translocation (Tat) system that transports large folded proteins containing a characteristic twin-arginine motif in their signal peptide across membranes. TatA could form the protein-conducting channel of the Tat system.</text>
</comment>
<keyword evidence="7 9" id="KW-0811">Translocation</keyword>
<keyword evidence="2 9" id="KW-0813">Transport</keyword>
<feature type="region of interest" description="Disordered" evidence="10">
    <location>
        <begin position="56"/>
        <end position="87"/>
    </location>
</feature>
<dbReference type="OrthoDB" id="200340at2"/>
<comment type="subcellular location">
    <subcellularLocation>
        <location evidence="1 9">Cell membrane</location>
        <topology evidence="1 9">Single-pass membrane protein</topology>
    </subcellularLocation>
</comment>
<comment type="similarity">
    <text evidence="9">Belongs to the TatA/E family.</text>
</comment>
<evidence type="ECO:0000313" key="11">
    <source>
        <dbReference type="EMBL" id="SKB03449.1"/>
    </source>
</evidence>
<comment type="subunit">
    <text evidence="9">Forms a complex with TatC.</text>
</comment>
<dbReference type="AlphaFoldDB" id="A0A1T4YNT7"/>
<feature type="transmembrane region" description="Helical" evidence="9">
    <location>
        <begin position="6"/>
        <end position="29"/>
    </location>
</feature>